<feature type="region of interest" description="Disordered" evidence="1">
    <location>
        <begin position="1175"/>
        <end position="1237"/>
    </location>
</feature>
<dbReference type="InterPro" id="IPR052994">
    <property type="entry name" value="Tiny_macrocysts_regulators"/>
</dbReference>
<dbReference type="KEGG" id="tet:TTHERM_00188620"/>
<feature type="transmembrane region" description="Helical" evidence="2">
    <location>
        <begin position="1606"/>
        <end position="1627"/>
    </location>
</feature>
<protein>
    <submittedName>
        <fullName evidence="3">Transmembrane protein, putative</fullName>
    </submittedName>
</protein>
<dbReference type="GeneID" id="7840435"/>
<dbReference type="PANTHER" id="PTHR31600:SF2">
    <property type="entry name" value="GAMETE ENRICHED GENE 10 PROTEIN-RELATED"/>
    <property type="match status" value="1"/>
</dbReference>
<organism evidence="3 4">
    <name type="scientific">Tetrahymena thermophila (strain SB210)</name>
    <dbReference type="NCBI Taxonomy" id="312017"/>
    <lineage>
        <taxon>Eukaryota</taxon>
        <taxon>Sar</taxon>
        <taxon>Alveolata</taxon>
        <taxon>Ciliophora</taxon>
        <taxon>Intramacronucleata</taxon>
        <taxon>Oligohymenophorea</taxon>
        <taxon>Hymenostomatida</taxon>
        <taxon>Tetrahymenina</taxon>
        <taxon>Tetrahymenidae</taxon>
        <taxon>Tetrahymena</taxon>
    </lineage>
</organism>
<name>I7M7Z0_TETTS</name>
<feature type="region of interest" description="Disordered" evidence="1">
    <location>
        <begin position="1097"/>
        <end position="1119"/>
    </location>
</feature>
<feature type="transmembrane region" description="Helical" evidence="2">
    <location>
        <begin position="198"/>
        <end position="217"/>
    </location>
</feature>
<evidence type="ECO:0000313" key="3">
    <source>
        <dbReference type="EMBL" id="EAR96293.2"/>
    </source>
</evidence>
<feature type="transmembrane region" description="Helical" evidence="2">
    <location>
        <begin position="237"/>
        <end position="255"/>
    </location>
</feature>
<dbReference type="STRING" id="312017.I7M7Z0"/>
<evidence type="ECO:0000313" key="4">
    <source>
        <dbReference type="Proteomes" id="UP000009168"/>
    </source>
</evidence>
<dbReference type="Proteomes" id="UP000009168">
    <property type="component" value="Unassembled WGS sequence"/>
</dbReference>
<evidence type="ECO:0000256" key="2">
    <source>
        <dbReference type="SAM" id="Phobius"/>
    </source>
</evidence>
<accession>I7M7Z0</accession>
<evidence type="ECO:0000256" key="1">
    <source>
        <dbReference type="SAM" id="MobiDB-lite"/>
    </source>
</evidence>
<gene>
    <name evidence="3" type="ORF">TTHERM_00188620</name>
</gene>
<feature type="transmembrane region" description="Helical" evidence="2">
    <location>
        <begin position="112"/>
        <end position="134"/>
    </location>
</feature>
<feature type="transmembrane region" description="Helical" evidence="2">
    <location>
        <begin position="262"/>
        <end position="281"/>
    </location>
</feature>
<feature type="transmembrane region" description="Helical" evidence="2">
    <location>
        <begin position="297"/>
        <end position="314"/>
    </location>
</feature>
<feature type="compositionally biased region" description="Basic residues" evidence="1">
    <location>
        <begin position="1181"/>
        <end position="1192"/>
    </location>
</feature>
<feature type="region of interest" description="Disordered" evidence="1">
    <location>
        <begin position="996"/>
        <end position="1043"/>
    </location>
</feature>
<feature type="transmembrane region" description="Helical" evidence="2">
    <location>
        <begin position="37"/>
        <end position="55"/>
    </location>
</feature>
<proteinExistence type="predicted"/>
<sequence length="1881" mass="219350">MQLNNVKKNENRFLWRLIYLTIRAIYKYKIDIGGIRVLFVFLNFVYVGSLLFPIVKLKKVVTVNQQSIVSDLDYLNSSIINQVSWYEGYKYLFIIFRPTLILHFNEDNSLNFILSVIIMVFLVFLVLGTVINVLNTRINQEYQFLFMKYVLFVANTNNYYVLMLTTEIQITIGIHGGFGNGVDSSFQNNTSSQMASRVICLVTLPLTYILAQYSILYGEQCLSHQEYGLYRNNTNTLVANIIMNIKFVQAIIIGIDPNYQSSFTFLIFILSCVVFIILKYYEYFFDVPFSTFTVQDWYFSMINQACVIIVLCLFKDNSYFQANFEYTPNILNPQMFALILFLSSLIYHNLANKLWEIQKRKFLFDNICEESMFKKSEHRKICRKINMLIANQDCSMKDQAIYYMGVFNRHQKYCRDQFCFCHRSQFTKGVQDNQLLLSNRVYEQLIRMYIRNDLRLIDIFNQKEDSFQFLRYMDHFLSVKKHTFALCSIIDVQIEQEKMKKQMNLRTQASLEVMLQIIKETMSIDIKKGIVDLTVEQTSRAIEIYIQMENQKTKLKSLIFKCLEIKREAMEQMKKSFEYSWQVENLNKSFVNIIDQTESLLIDFYNKYTTPQSQQILVFFESEIKGNLKKANQVKQAHKQSDIAQYLNSKNMFIEVFSQDVISITATVGKKLGRIVGYSDKAPSVFGYKKQEFHYVSDIKELMPITLASVHDEVVRFMMIRGKYNVVHIARTVFLKNKFNFIFQVNIFADINFFYTEELPFIFLAKVIKSNSGFLIVSSRGKVEGICQNFFSKIGQPVESLPYAYKVDVQYILPKFEEFIKNAKPFIKSDYSDVDLSFPETKSALFYDLFYRNKSSKQNLSSTVQQKDQDLGGLDSMRSQTSSVRKKLLQKEIDILKFKTDISIQQRVLGTTKGDLVYYVVEIKQLQLNNYKNLNNSLYSSNQSVQRPLMQSQKSNFSRIDKETANQVVSLNSTEQFEDEGLNPPKTNFTRDETILESEHESKQSSNSQTNNLKSAKSIIKSKTKNKNGKNKKDNKKLNESLDANKVLDESSAQLISKVHAKDLNQSFGMIDTTRTMASDIMIEHRFNQLQETLNGQTKQKVKNQANKEQNSDSDNNVKQQELDASLLQQATFQDQTQIVVDINQIKDTINYQQQIDSQEQINQQMIDKNNASVVTAKSNKSNKSKSEKKKQKVESPSRIQTKQDQAKDRYKKVHKQMQREQSMKDNSLSKTETKEGLGDKLKAEASLNGSENDKIKQIDKFSYFEAFTEQKSQPSSLKILKSLKFFEYVLMITTSIVLAIQINKSLQSLISDMEGIIFRSYLMMPYASFTSAEFIMRHIKSFNTFPNKQNVLLQLNQTLADSYLRIFTNMTSSYQQNNLIADFSDDYINLINPYLINANTNNEQDITNQNKIDIISSNFTFVNSLGQLFYHLNSILGIDFAVAYSQNTYEYQSILFVEHNYKNFLENCQNYSQDQYQSTLNIKDNLNVAVIVVSSIMIVFTLIIYVVIIMNFGIFQKRMIQLFNILTTVKTSQVENEMARVSSIIESLKENDEIIEKFTFSIRQKEYVLTKFSNQEESQSYSQDSSKRKALHVKINQQKLQNIRFYVVSSFTMILFFFYILINLIYNVAIFSTFQPALQYLSNFAQLNQEVPSLLAYSSMIYEQKLGNELLFQNSEIQKIQNYFQESLQFVSDFSLQIYKIQQLSFFSSSFSNSFSQNLQSNLCHYYPQMQTDQCYQLFNGVLTQGLVNSLSLWKENFLKIQSINFYITNSQDFYINQLNLLSLSQVLNESTTYFMKNLYDQMKSNIQNQQNTNLLIAILFCIIVNIPKIYEFFIEFSIISNRFYIAKKIIFILPAYTLMIEETFNKMLKAIGNQLSIKK</sequence>
<feature type="transmembrane region" description="Helical" evidence="2">
    <location>
        <begin position="1489"/>
        <end position="1515"/>
    </location>
</feature>
<feature type="compositionally biased region" description="Basic residues" evidence="1">
    <location>
        <begin position="1020"/>
        <end position="1035"/>
    </location>
</feature>
<keyword evidence="2" id="KW-1133">Transmembrane helix</keyword>
<dbReference type="PANTHER" id="PTHR31600">
    <property type="entry name" value="TINY MACROCYSTS PROTEIN B-RELATED"/>
    <property type="match status" value="1"/>
</dbReference>
<keyword evidence="2" id="KW-0472">Membrane</keyword>
<dbReference type="InParanoid" id="I7M7Z0"/>
<reference evidence="4" key="1">
    <citation type="journal article" date="2006" name="PLoS Biol.">
        <title>Macronuclear genome sequence of the ciliate Tetrahymena thermophila, a model eukaryote.</title>
        <authorList>
            <person name="Eisen J.A."/>
            <person name="Coyne R.S."/>
            <person name="Wu M."/>
            <person name="Wu D."/>
            <person name="Thiagarajan M."/>
            <person name="Wortman J.R."/>
            <person name="Badger J.H."/>
            <person name="Ren Q."/>
            <person name="Amedeo P."/>
            <person name="Jones K.M."/>
            <person name="Tallon L.J."/>
            <person name="Delcher A.L."/>
            <person name="Salzberg S.L."/>
            <person name="Silva J.C."/>
            <person name="Haas B.J."/>
            <person name="Majoros W.H."/>
            <person name="Farzad M."/>
            <person name="Carlton J.M."/>
            <person name="Smith R.K. Jr."/>
            <person name="Garg J."/>
            <person name="Pearlman R.E."/>
            <person name="Karrer K.M."/>
            <person name="Sun L."/>
            <person name="Manning G."/>
            <person name="Elde N.C."/>
            <person name="Turkewitz A.P."/>
            <person name="Asai D.J."/>
            <person name="Wilkes D.E."/>
            <person name="Wang Y."/>
            <person name="Cai H."/>
            <person name="Collins K."/>
            <person name="Stewart B.A."/>
            <person name="Lee S.R."/>
            <person name="Wilamowska K."/>
            <person name="Weinberg Z."/>
            <person name="Ruzzo W.L."/>
            <person name="Wloga D."/>
            <person name="Gaertig J."/>
            <person name="Frankel J."/>
            <person name="Tsao C.-C."/>
            <person name="Gorovsky M.A."/>
            <person name="Keeling P.J."/>
            <person name="Waller R.F."/>
            <person name="Patron N.J."/>
            <person name="Cherry J.M."/>
            <person name="Stover N.A."/>
            <person name="Krieger C.J."/>
            <person name="del Toro C."/>
            <person name="Ryder H.F."/>
            <person name="Williamson S.C."/>
            <person name="Barbeau R.A."/>
            <person name="Hamilton E.P."/>
            <person name="Orias E."/>
        </authorList>
    </citation>
    <scope>NUCLEOTIDE SEQUENCE [LARGE SCALE GENOMIC DNA]</scope>
    <source>
        <strain evidence="4">SB210</strain>
    </source>
</reference>
<keyword evidence="2 3" id="KW-0812">Transmembrane</keyword>
<dbReference type="EMBL" id="GG662693">
    <property type="protein sequence ID" value="EAR96293.2"/>
    <property type="molecule type" value="Genomic_DNA"/>
</dbReference>
<dbReference type="RefSeq" id="XP_001016538.2">
    <property type="nucleotide sequence ID" value="XM_001016538.2"/>
</dbReference>
<keyword evidence="4" id="KW-1185">Reference proteome</keyword>